<sequence>MNDGFQRVVQCRGYQLRIDYLDLGILGEYSNIHPSWENVAVSKIKNMMVTEQGLALDTICHFLEEHSQLWEKQKTPPRDSSMQKLLEFLSLDPKQTADKALLFHLYGLILRECPSMEQVQCHLASLLELSHQHSSYREGIALAVGLASTEHLQEVWALLEHLGRTKFLRSAAVSPDSQDEILKSSFLSAAILLTRSLREEYGSQRYKFTQIPELIQCLLDILKDEPNFLTTFFRQKVILVVMGLSNLRPGLKPLLKSQVLQTCLHSVYRLPATEHLQSDSPSSKQAPDVMVLYKKTMRALDLLLQNFISENPSMDEVCFLLQHTEYWLISDKSHERSRAVQSIFLLLQYVVDSLKLAKEAVPSTLGRQLGLLTLLWRDKDAITQQHSYHCVFLLMQLVLQQKGKLVEFAKWNKMKQFETSESREWEVKLYHVVKTFKNLTVAQHTQLILTLVHSLGSWSYLRCDLAAQLLLMICEEPGLRKEQVAEILQGLFQELPNISSQSVQQTISKVTMTLGTQHIQEVVEVVLSLCHPSDRWILLLWKALATNYHLARDVITLLYVKLKLRPPRRFLHSTYEARLVSLMALGTIYELLYTPEYRDTVRWAFAGILLGLLTELYYLLEVGLVEGIFDYQEDKLASKPLGPCRTCLEALKGLFWTNKYWEVFADVKLIQGWELFAHLETFPKGVTLLARAMAHYNCEVKAVLGQALISLKSTEERDNIVAICIITEFLNSPDVCQNVSRKAMDHSLNLGLSSRNHTVRVLSLKGLGSTLMHPCKVTLLRSKLTELLDNFLQPEFEDLLGLMETMGHLLHRLGVHGIGIASFKIAQHLLSLFTDERAKVREHSIFLFGDVIHYGGKKFQQSLKILAFRAIVPLLFHMADPCPEVAVKAKYTFLRCAIFLKWEFQKELFGKLAWGQGPGAENDIFVYMIESNFGSYQQFLSQALLYLDSPHKNLKLAAMRFIGGLLQDYFNELCFYLTKDDVIILKNYLEALSHDTDSRTRKFYLNHWDDVIELSHYFICLSAEITVADCLQHHQDEYHSHTVTITLIVIIIIITTIILSPTISITTSSSLTMITSLTIIISITILINIITSLTLIMHRGPSVWPPLSALRPGLDPARHCERICARPMVERAEQHPTCWPGAGPPPARSDLSLEVNDVLAN</sequence>
<dbReference type="InterPro" id="IPR011989">
    <property type="entry name" value="ARM-like"/>
</dbReference>
<keyword evidence="6" id="KW-1185">Reference proteome</keyword>
<dbReference type="RefSeq" id="XP_005354667.2">
    <property type="nucleotide sequence ID" value="XM_005354610.3"/>
</dbReference>
<keyword evidence="2" id="KW-1133">Transmembrane helix</keyword>
<dbReference type="InterPro" id="IPR055406">
    <property type="entry name" value="HEAT_Maestro"/>
</dbReference>
<dbReference type="SUPFAM" id="SSF48371">
    <property type="entry name" value="ARM repeat"/>
    <property type="match status" value="1"/>
</dbReference>
<evidence type="ECO:0000256" key="2">
    <source>
        <dbReference type="SAM" id="Phobius"/>
    </source>
</evidence>
<dbReference type="Proteomes" id="UP000694915">
    <property type="component" value="Chromosome 15"/>
</dbReference>
<dbReference type="Pfam" id="PF23210">
    <property type="entry name" value="HEAT_Maestro_2"/>
    <property type="match status" value="2"/>
</dbReference>
<evidence type="ECO:0000259" key="3">
    <source>
        <dbReference type="Pfam" id="PF21047"/>
    </source>
</evidence>
<feature type="domain" description="MROH2B-like HEAT-repeats" evidence="4">
    <location>
        <begin position="95"/>
        <end position="164"/>
    </location>
</feature>
<reference evidence="7" key="1">
    <citation type="submission" date="2025-08" db="UniProtKB">
        <authorList>
            <consortium name="RefSeq"/>
        </authorList>
    </citation>
    <scope>IDENTIFICATION</scope>
</reference>
<accession>A0ABM0KXD1</accession>
<feature type="domain" description="Maestro/Maestro-like HEAT-repeats" evidence="5">
    <location>
        <begin position="746"/>
        <end position="1008"/>
    </location>
</feature>
<name>A0ABM0KXD1_MICOH</name>
<organism evidence="6 7">
    <name type="scientific">Microtus ochrogaster</name>
    <name type="common">Prairie vole</name>
    <dbReference type="NCBI Taxonomy" id="79684"/>
    <lineage>
        <taxon>Eukaryota</taxon>
        <taxon>Metazoa</taxon>
        <taxon>Chordata</taxon>
        <taxon>Craniata</taxon>
        <taxon>Vertebrata</taxon>
        <taxon>Euteleostomi</taxon>
        <taxon>Mammalia</taxon>
        <taxon>Eutheria</taxon>
        <taxon>Euarchontoglires</taxon>
        <taxon>Glires</taxon>
        <taxon>Rodentia</taxon>
        <taxon>Myomorpha</taxon>
        <taxon>Muroidea</taxon>
        <taxon>Cricetidae</taxon>
        <taxon>Arvicolinae</taxon>
        <taxon>Microtus</taxon>
    </lineage>
</organism>
<feature type="transmembrane region" description="Helical" evidence="2">
    <location>
        <begin position="1038"/>
        <end position="1059"/>
    </location>
</feature>
<keyword evidence="1" id="KW-0677">Repeat</keyword>
<keyword evidence="2" id="KW-0812">Transmembrane</keyword>
<protein>
    <submittedName>
        <fullName evidence="7">Maestro heat-like repeat family member 5</fullName>
    </submittedName>
</protein>
<evidence type="ECO:0000259" key="5">
    <source>
        <dbReference type="Pfam" id="PF23227"/>
    </source>
</evidence>
<dbReference type="PANTHER" id="PTHR23120">
    <property type="entry name" value="MAESTRO-RELATED HEAT DOMAIN-CONTAINING"/>
    <property type="match status" value="1"/>
</dbReference>
<dbReference type="InterPro" id="IPR016024">
    <property type="entry name" value="ARM-type_fold"/>
</dbReference>
<evidence type="ECO:0000256" key="1">
    <source>
        <dbReference type="ARBA" id="ARBA00022737"/>
    </source>
</evidence>
<dbReference type="Pfam" id="PF23227">
    <property type="entry name" value="HEAT_MROH2B_C"/>
    <property type="match status" value="1"/>
</dbReference>
<dbReference type="InterPro" id="IPR045206">
    <property type="entry name" value="Maestro_heat-like_prot"/>
</dbReference>
<gene>
    <name evidence="7" type="primary">LOC101992308</name>
</gene>
<evidence type="ECO:0000313" key="6">
    <source>
        <dbReference type="Proteomes" id="UP000694915"/>
    </source>
</evidence>
<dbReference type="Gene3D" id="1.25.10.10">
    <property type="entry name" value="Leucine-rich Repeat Variant"/>
    <property type="match status" value="1"/>
</dbReference>
<feature type="domain" description="Maestro-like HEAT-repeats" evidence="3">
    <location>
        <begin position="334"/>
        <end position="554"/>
    </location>
</feature>
<evidence type="ECO:0000259" key="4">
    <source>
        <dbReference type="Pfam" id="PF23210"/>
    </source>
</evidence>
<dbReference type="GeneID" id="101992308"/>
<keyword evidence="2" id="KW-0472">Membrane</keyword>
<dbReference type="Pfam" id="PF21047">
    <property type="entry name" value="HEAT_Maestro"/>
    <property type="match status" value="1"/>
</dbReference>
<feature type="transmembrane region" description="Helical" evidence="2">
    <location>
        <begin position="1071"/>
        <end position="1097"/>
    </location>
</feature>
<dbReference type="PANTHER" id="PTHR23120:SF3">
    <property type="entry name" value="MAESTRO HEAT-LIKE REPEAT FAMILY MEMBER 4"/>
    <property type="match status" value="1"/>
</dbReference>
<proteinExistence type="predicted"/>
<dbReference type="InterPro" id="IPR048465">
    <property type="entry name" value="Maestro-like_HEAT"/>
</dbReference>
<evidence type="ECO:0000313" key="7">
    <source>
        <dbReference type="RefSeq" id="XP_005354667.2"/>
    </source>
</evidence>
<dbReference type="InterPro" id="IPR055408">
    <property type="entry name" value="HEAT_MROH2B-like"/>
</dbReference>
<feature type="domain" description="MROH2B-like HEAT-repeats" evidence="4">
    <location>
        <begin position="176"/>
        <end position="308"/>
    </location>
</feature>